<dbReference type="GO" id="GO:0005874">
    <property type="term" value="C:microtubule"/>
    <property type="evidence" value="ECO:0007669"/>
    <property type="project" value="TreeGrafter"/>
</dbReference>
<dbReference type="InterPro" id="IPR026081">
    <property type="entry name" value="DISC1"/>
</dbReference>
<reference evidence="4" key="1">
    <citation type="journal article" date="2015" name="PLoS Genet.">
        <title>Genome Sequence and Transcriptome Analyses of Chrysochromulina tobin: Metabolic Tools for Enhanced Algal Fitness in the Prominent Order Prymnesiales (Haptophyceae).</title>
        <authorList>
            <person name="Hovde B.T."/>
            <person name="Deodato C.R."/>
            <person name="Hunsperger H.M."/>
            <person name="Ryken S.A."/>
            <person name="Yost W."/>
            <person name="Jha R.K."/>
            <person name="Patterson J."/>
            <person name="Monnat R.J. Jr."/>
            <person name="Barlow S.B."/>
            <person name="Starkenburg S.R."/>
            <person name="Cattolico R.A."/>
        </authorList>
    </citation>
    <scope>NUCLEOTIDE SEQUENCE</scope>
    <source>
        <strain evidence="4">CCMP291</strain>
    </source>
</reference>
<feature type="region of interest" description="Disordered" evidence="2">
    <location>
        <begin position="672"/>
        <end position="742"/>
    </location>
</feature>
<evidence type="ECO:0000313" key="3">
    <source>
        <dbReference type="EMBL" id="KOO35310.1"/>
    </source>
</evidence>
<dbReference type="GO" id="GO:0045111">
    <property type="term" value="C:intermediate filament cytoskeleton"/>
    <property type="evidence" value="ECO:0007669"/>
    <property type="project" value="TreeGrafter"/>
</dbReference>
<comment type="caution">
    <text evidence="3">The sequence shown here is derived from an EMBL/GenBank/DDBJ whole genome shotgun (WGS) entry which is preliminary data.</text>
</comment>
<sequence>MEAAQLEATAKDEFEVAEALEEPLRTARAELGAAHARLASATAALHEYRLELLAASGAALEELQGTALQLVRSRDEQLAQVAAMREAAREASAAASEWCQGEAERLALDTARLREDEAELASETEAIEGQIREAAAPEDEARASWLVKHTAAQAKVEELRAMLAAALVEEAECARQVARHDEKLTAVRASFEKPLAKLGLRRDALLTKLGALEHAGAELARQRRERVASWHAARGEVAAKSAELRALRERYVALRAERETRRAAARLLRLVCEHSRASEQATAASRARLAPTEEEAAAVSEALGAVRTAALGHKAELEAVREALKSLAERQPELVERKRAAAAAREFKLAGLVAVELKAMAAEEEALTARQEALRRQTLADDTSILVLGAAEAEAREEARRQRAAADVRLSRLLAAQQRIGRRMLDEALAEGKGEGGREADSGAVLSAEQALLRAHLDALAEWRAALVTARAPKAGDGGVGEPEAQVVEEEAGAVVSACMHGEQEAQVVVAEEEAGEAHEPHRAVVSTCMHGEADEPREPRDDATDATDGDDRDDGDAAAEVDDSLEAWQPAPDTALDDEAYEEVELSAEAPTVATSTDEASAEAERVVAAAVAQALLSTDDASVADAADAADAATASALVGAAVARALQEANPERSAAVPALEAHLEPVAELETKPEEPNAEPSESSVTKPEEPNAEPSLSSVTKPEETNAEPSQSGVDAAAGAMAADESAAAAGVSAAEVQAMRARVGALDEAIDAACADEDYDLADELETARRELTERLAKAEVATGDGEWL</sequence>
<evidence type="ECO:0000256" key="2">
    <source>
        <dbReference type="SAM" id="MobiDB-lite"/>
    </source>
</evidence>
<dbReference type="PANTHER" id="PTHR14332:SF3">
    <property type="entry name" value="DISRUPTED IN SCHIZOPHRENIA 1 PROTEIN"/>
    <property type="match status" value="1"/>
</dbReference>
<feature type="coiled-coil region" evidence="1">
    <location>
        <begin position="310"/>
        <end position="377"/>
    </location>
</feature>
<keyword evidence="4" id="KW-1185">Reference proteome</keyword>
<dbReference type="PANTHER" id="PTHR14332">
    <property type="entry name" value="DISRUPTED IN SCHIZOPHRENIA 1 PROTEIN"/>
    <property type="match status" value="1"/>
</dbReference>
<evidence type="ECO:0000256" key="1">
    <source>
        <dbReference type="SAM" id="Coils"/>
    </source>
</evidence>
<dbReference type="EMBL" id="JWZX01000916">
    <property type="protein sequence ID" value="KOO35310.1"/>
    <property type="molecule type" value="Genomic_DNA"/>
</dbReference>
<accession>A0A0M0K908</accession>
<evidence type="ECO:0000313" key="4">
    <source>
        <dbReference type="Proteomes" id="UP000037460"/>
    </source>
</evidence>
<dbReference type="AlphaFoldDB" id="A0A0M0K908"/>
<name>A0A0M0K908_9EUKA</name>
<feature type="compositionally biased region" description="Low complexity" evidence="2">
    <location>
        <begin position="716"/>
        <end position="742"/>
    </location>
</feature>
<feature type="region of interest" description="Disordered" evidence="2">
    <location>
        <begin position="531"/>
        <end position="570"/>
    </location>
</feature>
<feature type="compositionally biased region" description="Basic and acidic residues" evidence="2">
    <location>
        <begin position="532"/>
        <end position="544"/>
    </location>
</feature>
<gene>
    <name evidence="3" type="ORF">Ctob_014260</name>
</gene>
<dbReference type="GO" id="GO:0005815">
    <property type="term" value="C:microtubule organizing center"/>
    <property type="evidence" value="ECO:0007669"/>
    <property type="project" value="TreeGrafter"/>
</dbReference>
<feature type="compositionally biased region" description="Acidic residues" evidence="2">
    <location>
        <begin position="545"/>
        <end position="566"/>
    </location>
</feature>
<evidence type="ECO:0008006" key="5">
    <source>
        <dbReference type="Google" id="ProtNLM"/>
    </source>
</evidence>
<keyword evidence="1" id="KW-0175">Coiled coil</keyword>
<protein>
    <recommendedName>
        <fullName evidence="5">UVR domain-containing protein</fullName>
    </recommendedName>
</protein>
<dbReference type="Proteomes" id="UP000037460">
    <property type="component" value="Unassembled WGS sequence"/>
</dbReference>
<proteinExistence type="predicted"/>
<organism evidence="3 4">
    <name type="scientific">Chrysochromulina tobinii</name>
    <dbReference type="NCBI Taxonomy" id="1460289"/>
    <lineage>
        <taxon>Eukaryota</taxon>
        <taxon>Haptista</taxon>
        <taxon>Haptophyta</taxon>
        <taxon>Prymnesiophyceae</taxon>
        <taxon>Prymnesiales</taxon>
        <taxon>Chrysochromulinaceae</taxon>
        <taxon>Chrysochromulina</taxon>
    </lineage>
</organism>